<dbReference type="EMBL" id="CP029449">
    <property type="protein sequence ID" value="AWL70056.1"/>
    <property type="molecule type" value="Genomic_DNA"/>
</dbReference>
<dbReference type="Proteomes" id="UP000030378">
    <property type="component" value="Unassembled WGS sequence"/>
</dbReference>
<reference evidence="4 19" key="14">
    <citation type="submission" date="2019-11" db="EMBL/GenBank/DDBJ databases">
        <title>Whole genome sequence of a plant growth promoting strain Serratia marcescens BTL07 isolated from the rhizoplane of Chili (Capsicum annuum).</title>
        <authorList>
            <person name="Dutta S."/>
            <person name="Khatun A."/>
            <person name="Gupta D.R."/>
            <person name="Surovy M.Z."/>
            <person name="Rahman M.M."/>
            <person name="Mahmud N.U."/>
            <person name="Emes R."/>
            <person name="Warry A."/>
            <person name="West H."/>
            <person name="Clarke M.L."/>
            <person name="Islam M.T."/>
        </authorList>
    </citation>
    <scope>NUCLEOTIDE SEQUENCE [LARGE SCALE GENOMIC DNA]</scope>
    <source>
        <strain evidence="4 19">BTL07</strain>
    </source>
</reference>
<dbReference type="RefSeq" id="WP_004941600.1">
    <property type="nucleotide sequence ID" value="NZ_ABEXNO020000006.1"/>
</dbReference>
<evidence type="ECO:0000313" key="14">
    <source>
        <dbReference type="Proteomes" id="UP000245399"/>
    </source>
</evidence>
<evidence type="ECO:0000313" key="7">
    <source>
        <dbReference type="EMBL" id="PYA57331.1"/>
    </source>
</evidence>
<reference evidence="5" key="3">
    <citation type="journal article" date="2017" name="PLoS ONE">
        <title>Genomic and phenotypic characterisation of fluoroquinolone resistance mechanisms in Enterobacteriaceae in Durban, South Africa.</title>
        <authorList>
            <person name="Osei Sekyere J."/>
            <person name="Amoako D.G."/>
        </authorList>
    </citation>
    <scope>NUCLEOTIDE SEQUENCE</scope>
    <source>
        <strain evidence="5">945174350</strain>
    </source>
</reference>
<evidence type="ECO:0000313" key="1">
    <source>
        <dbReference type="EMBL" id="AWL70056.1"/>
    </source>
</evidence>
<dbReference type="EMBL" id="VOUQ01000070">
    <property type="protein sequence ID" value="TXE22097.1"/>
    <property type="molecule type" value="Genomic_DNA"/>
</dbReference>
<evidence type="ECO:0000313" key="3">
    <source>
        <dbReference type="EMBL" id="MDX7082441.1"/>
    </source>
</evidence>
<sequence length="60" mass="6522">MRKKTTGQMTKIVLFISFIILVGRLLYAAVVAVPHHQEKKQAAAQNAAEVSAPQQDASSE</sequence>
<dbReference type="EMBL" id="QJQB01000534">
    <property type="protein sequence ID" value="PYA57331.1"/>
    <property type="molecule type" value="Genomic_DNA"/>
</dbReference>
<evidence type="ECO:0000313" key="17">
    <source>
        <dbReference type="Proteomes" id="UP000320710"/>
    </source>
</evidence>
<evidence type="ECO:0000313" key="4">
    <source>
        <dbReference type="EMBL" id="MVF03429.1"/>
    </source>
</evidence>
<dbReference type="EMBL" id="VFMJ01000001">
    <property type="protein sequence ID" value="TQI83123.1"/>
    <property type="molecule type" value="Genomic_DNA"/>
</dbReference>
<reference evidence="9 17" key="12">
    <citation type="submission" date="2019-07" db="EMBL/GenBank/DDBJ databases">
        <title>Investigation of anaerobic lignin degradation for improved lignocellulosic biofuels.</title>
        <authorList>
            <person name="Deangelis K.PhD."/>
        </authorList>
    </citation>
    <scope>NUCLEOTIDE SEQUENCE [LARGE SCALE GENOMIC DNA]</scope>
    <source>
        <strain evidence="9 17">106R</strain>
    </source>
</reference>
<dbReference type="InterPro" id="IPR022576">
    <property type="entry name" value="YfgG"/>
</dbReference>
<reference evidence="7 15" key="7">
    <citation type="submission" date="2018-06" db="EMBL/GenBank/DDBJ databases">
        <title>Serratia marcescens genome sequencing and assembly.</title>
        <authorList>
            <person name="Martins R.C.R."/>
            <person name="Perdigao-Neto L.V."/>
            <person name="Costa S.F."/>
            <person name="Levin A.S.S."/>
        </authorList>
    </citation>
    <scope>NUCLEOTIDE SEQUENCE [LARGE SCALE GENOMIC DNA]</scope>
    <source>
        <strain evidence="7 15">1283</strain>
    </source>
</reference>
<evidence type="ECO:0000313" key="16">
    <source>
        <dbReference type="Proteomes" id="UP000254765"/>
    </source>
</evidence>
<dbReference type="GeneID" id="301147213"/>
<evidence type="ECO:0000313" key="11">
    <source>
        <dbReference type="Proteomes" id="UP000030378"/>
    </source>
</evidence>
<evidence type="ECO:0000313" key="2">
    <source>
        <dbReference type="EMBL" id="KMU49990.1"/>
    </source>
</evidence>
<dbReference type="OrthoDB" id="6433189at2"/>
<name>A0A084WYY7_SERMA</name>
<dbReference type="EMBL" id="UGYK01000002">
    <property type="protein sequence ID" value="SUI50844.1"/>
    <property type="molecule type" value="Genomic_DNA"/>
</dbReference>
<evidence type="ECO:0000313" key="19">
    <source>
        <dbReference type="Proteomes" id="UP000443014"/>
    </source>
</evidence>
<organism evidence="10 18">
    <name type="scientific">Serratia marcescens</name>
    <dbReference type="NCBI Taxonomy" id="615"/>
    <lineage>
        <taxon>Bacteria</taxon>
        <taxon>Pseudomonadati</taxon>
        <taxon>Pseudomonadota</taxon>
        <taxon>Gammaproteobacteria</taxon>
        <taxon>Enterobacterales</taxon>
        <taxon>Yersiniaceae</taxon>
        <taxon>Serratia</taxon>
    </lineage>
</organism>
<reference evidence="2 12" key="1">
    <citation type="submission" date="2015-06" db="EMBL/GenBank/DDBJ databases">
        <title>Draft Genome of Serratia marcescens Strain AH0650_Sm1.</title>
        <authorList>
            <person name="Wan Y."/>
            <person name="Gorrie C."/>
            <person name="Holt K."/>
        </authorList>
    </citation>
    <scope>NUCLEOTIDE SEQUENCE [LARGE SCALE GENOMIC DNA]</scope>
    <source>
        <strain evidence="2 12">AH0650_Sm1</strain>
    </source>
</reference>
<reference evidence="6" key="5">
    <citation type="submission" date="2017-12" db="EMBL/GenBank/DDBJ databases">
        <title>FDA dAtabase for Regulatory Grade micrObial Sequences (FDA-ARGOS): Supporting development and validation of Infectious Disease Dx tests.</title>
        <authorList>
            <person name="Campos J."/>
            <person name="Goldberg B."/>
            <person name="Tallon L.J."/>
            <person name="Sadzewicz L."/>
            <person name="Sengamalay N."/>
            <person name="Ott S."/>
            <person name="Godinez A."/>
            <person name="Nagaraj S."/>
            <person name="Vavikolanu K."/>
            <person name="Vyas G."/>
            <person name="Nadendla S."/>
            <person name="Aluvathingal J."/>
            <person name="Geyer C."/>
            <person name="Nandy P."/>
            <person name="Hobson J."/>
            <person name="Sichtig H."/>
        </authorList>
    </citation>
    <scope>NUCLEOTIDE SEQUENCE</scope>
    <source>
        <strain evidence="6">FDAARGOS_79</strain>
    </source>
</reference>
<proteinExistence type="predicted"/>
<reference evidence="11" key="4">
    <citation type="submission" date="2017-12" db="EMBL/GenBank/DDBJ databases">
        <title>FDA dAtabase for Regulatory Grade micrObial Sequences (FDA-ARGOS): Supporting development and validation of Infectious Disease Dx tests.</title>
        <authorList>
            <person name="Campos J."/>
            <person name="Goldberg B."/>
            <person name="Tallon L."/>
            <person name="Sadzewicz L."/>
            <person name="Sengamalay N."/>
            <person name="Ott S."/>
            <person name="Godinez A."/>
            <person name="Nagaraj S."/>
            <person name="Vavikolanu K."/>
            <person name="Vyas G."/>
            <person name="Nadendla S."/>
            <person name="Aluvathingal J."/>
            <person name="Geyer C."/>
            <person name="Nandy P."/>
            <person name="Hobson J."/>
            <person name="Sichtig H."/>
        </authorList>
    </citation>
    <scope>NUCLEOTIDE SEQUENCE [LARGE SCALE GENOMIC DNA]</scope>
    <source>
        <strain evidence="11">FDAARGOS_79</strain>
    </source>
</reference>
<reference evidence="9 17" key="11">
    <citation type="submission" date="2019-06" db="EMBL/GenBank/DDBJ databases">
        <authorList>
            <person name="Deangelis K."/>
            <person name="Huntemann M."/>
            <person name="Clum A."/>
            <person name="Pillay M."/>
            <person name="Palaniappan K."/>
            <person name="Varghese N."/>
            <person name="Mikhailova N."/>
            <person name="Stamatis D."/>
            <person name="Reddy T."/>
            <person name="Daum C."/>
            <person name="Shapiro N."/>
            <person name="Ivanova N."/>
            <person name="Kyrpides N."/>
            <person name="Woyke T."/>
        </authorList>
    </citation>
    <scope>NUCLEOTIDE SEQUENCE [LARGE SCALE GENOMIC DNA]</scope>
    <source>
        <strain evidence="9 17">106R</strain>
    </source>
</reference>
<dbReference type="Proteomes" id="UP000254765">
    <property type="component" value="Unassembled WGS sequence"/>
</dbReference>
<evidence type="ECO:0000313" key="20">
    <source>
        <dbReference type="Proteomes" id="UP001275057"/>
    </source>
</evidence>
<dbReference type="Proteomes" id="UP000320710">
    <property type="component" value="Unassembled WGS sequence"/>
</dbReference>
<dbReference type="EMBL" id="LFJS01000014">
    <property type="protein sequence ID" value="KMU49990.1"/>
    <property type="molecule type" value="Genomic_DNA"/>
</dbReference>
<reference evidence="8 16" key="10">
    <citation type="submission" date="2018-06" db="EMBL/GenBank/DDBJ databases">
        <authorList>
            <consortium name="Pathogen Informatics"/>
            <person name="Doyle S."/>
        </authorList>
    </citation>
    <scope>NUCLEOTIDE SEQUENCE [LARGE SCALE GENOMIC DNA]</scope>
    <source>
        <strain evidence="8 16">NCTC10211</strain>
    </source>
</reference>
<reference evidence="1 14" key="6">
    <citation type="submission" date="2018-05" db="EMBL/GenBank/DDBJ databases">
        <title>Klebsiella quasipneumonaiae provides a window into carbapenemase gene transfer, plasmid rearrangements and nosocomial acquisition from the hospital environment.</title>
        <authorList>
            <person name="Mathers A.J."/>
            <person name="Vegesana K."/>
            <person name="Stoesser N."/>
            <person name="Crook D."/>
            <person name="Vaughan A."/>
            <person name="Barry K."/>
            <person name="Parikh H."/>
            <person name="Sebra R."/>
            <person name="Kotay S."/>
            <person name="Walker A.S."/>
            <person name="Sheppard A.E."/>
        </authorList>
    </citation>
    <scope>NUCLEOTIDE SEQUENCE [LARGE SCALE GENOMIC DNA]</scope>
    <source>
        <strain evidence="1 14">CAV1761</strain>
    </source>
</reference>
<reference evidence="7" key="9">
    <citation type="submission" date="2018-06" db="EMBL/GenBank/DDBJ databases">
        <authorList>
            <person name="Martins R.C."/>
            <person name="Perdigao-Neto L.V."/>
            <person name="Costa S.F."/>
            <person name="Levin A.S.S."/>
        </authorList>
    </citation>
    <scope>NUCLEOTIDE SEQUENCE</scope>
    <source>
        <strain evidence="7">1283</strain>
    </source>
</reference>
<dbReference type="EMBL" id="WNKC01000002">
    <property type="protein sequence ID" value="MVF03429.1"/>
    <property type="molecule type" value="Genomic_DNA"/>
</dbReference>
<reference evidence="15" key="8">
    <citation type="submission" date="2018-06" db="EMBL/GenBank/DDBJ databases">
        <title>Serratia marcescens genome sequencing and assembly.</title>
        <authorList>
            <person name="Martins R.C."/>
            <person name="Perdigao-Neto L.V."/>
            <person name="Costa S.F."/>
            <person name="Levin A.S.S."/>
        </authorList>
    </citation>
    <scope>NUCLEOTIDE SEQUENCE [LARGE SCALE GENOMIC DNA]</scope>
    <source>
        <strain evidence="15">1283</strain>
    </source>
</reference>
<dbReference type="Proteomes" id="UP000443014">
    <property type="component" value="Unassembled WGS sequence"/>
</dbReference>
<evidence type="ECO:0000313" key="15">
    <source>
        <dbReference type="Proteomes" id="UP000247823"/>
    </source>
</evidence>
<reference evidence="13" key="2">
    <citation type="submission" date="2016-04" db="EMBL/GenBank/DDBJ databases">
        <authorList>
            <person name="Osei Sekyere J."/>
            <person name="Sivertsen A."/>
            <person name="Pedersen A.T."/>
            <person name="Sundsfjord A."/>
        </authorList>
    </citation>
    <scope>NUCLEOTIDE SEQUENCE [LARGE SCALE GENOMIC DNA]</scope>
    <source>
        <strain evidence="13">945174350</strain>
    </source>
</reference>
<protein>
    <submittedName>
        <fullName evidence="1">DUF2633 domain-containing protein</fullName>
    </submittedName>
    <submittedName>
        <fullName evidence="10">DUF2633 family protein</fullName>
    </submittedName>
    <submittedName>
        <fullName evidence="8">Protein of uncharacterized function (DUF2633)</fullName>
    </submittedName>
    <submittedName>
        <fullName evidence="9">Uncharacterized protein DUF2633</fullName>
    </submittedName>
    <submittedName>
        <fullName evidence="3">YfgG family protein</fullName>
    </submittedName>
</protein>
<dbReference type="STRING" id="273526.SMDB11_2936"/>
<evidence type="ECO:0000313" key="8">
    <source>
        <dbReference type="EMBL" id="SUI50844.1"/>
    </source>
</evidence>
<keyword evidence="15" id="KW-1185">Reference proteome</keyword>
<accession>A0A656VDW1</accession>
<evidence type="ECO:0000313" key="9">
    <source>
        <dbReference type="EMBL" id="TQI83123.1"/>
    </source>
</evidence>
<accession>A0A084WYY7</accession>
<dbReference type="EMBL" id="JTBC02000002">
    <property type="protein sequence ID" value="PNO69303.1"/>
    <property type="molecule type" value="Genomic_DNA"/>
</dbReference>
<evidence type="ECO:0000313" key="5">
    <source>
        <dbReference type="EMBL" id="OCO82222.1"/>
    </source>
</evidence>
<reference evidence="10 18" key="13">
    <citation type="submission" date="2019-07" db="EMBL/GenBank/DDBJ databases">
        <title>Serratia strains were isolated from fresh produce.</title>
        <authorList>
            <person name="Cho G.-S."/>
            <person name="Stein M."/>
            <person name="Lee W."/>
            <person name="Suh S.H."/>
            <person name="Franz C.M.A.P."/>
        </authorList>
    </citation>
    <scope>NUCLEOTIDE SEQUENCE [LARGE SCALE GENOMIC DNA]</scope>
    <source>
        <strain evidence="10 18">S16</strain>
    </source>
</reference>
<gene>
    <name evidence="2" type="ORF">AB868_03925</name>
    <name evidence="5" type="ORF">AN695_0204355</name>
    <name evidence="1" type="ORF">DKC05_21585</name>
    <name evidence="7" type="ORF">DMW51_23585</name>
    <name evidence="9" type="ORF">FHU12_0587</name>
    <name evidence="10" type="ORF">FOT62_25915</name>
    <name evidence="4" type="ORF">GMA22_09195</name>
    <name evidence="6" type="ORF">MC70_004535</name>
    <name evidence="8" type="ORF">NCTC10211_02559</name>
    <name evidence="3" type="ORF">SJ435_08580</name>
</gene>
<dbReference type="Proteomes" id="UP000037482">
    <property type="component" value="Unassembled WGS sequence"/>
</dbReference>
<dbReference type="Proteomes" id="UP000245399">
    <property type="component" value="Chromosome"/>
</dbReference>
<dbReference type="EMBL" id="LJEX02000114">
    <property type="protein sequence ID" value="OCO82222.1"/>
    <property type="molecule type" value="Genomic_DNA"/>
</dbReference>
<accession>A0A5C7BES9</accession>
<dbReference type="EMBL" id="JAXABG010000004">
    <property type="protein sequence ID" value="MDX7082441.1"/>
    <property type="molecule type" value="Genomic_DNA"/>
</dbReference>
<dbReference type="Proteomes" id="UP000050489">
    <property type="component" value="Unassembled WGS sequence"/>
</dbReference>
<dbReference type="AlphaFoldDB" id="A0A084WYY7"/>
<dbReference type="Pfam" id="PF11119">
    <property type="entry name" value="DUF2633"/>
    <property type="match status" value="1"/>
</dbReference>
<reference evidence="3 20" key="15">
    <citation type="submission" date="2023-11" db="EMBL/GenBank/DDBJ databases">
        <title>Detection of rare carbapenemases in Enterobacterales - comparison of two colorimetric and two CIM-based carbapenemase assays.</title>
        <authorList>
            <person name="Schaffarczyk L."/>
            <person name="Noster J."/>
            <person name="Stelzer Y."/>
            <person name="Sattler J."/>
            <person name="Gatermann S."/>
            <person name="Hamprecht A."/>
        </authorList>
    </citation>
    <scope>NUCLEOTIDE SEQUENCE [LARGE SCALE GENOMIC DNA]</scope>
    <source>
        <strain evidence="3 20">CIM-Carb-136</strain>
    </source>
</reference>
<evidence type="ECO:0000313" key="10">
    <source>
        <dbReference type="EMBL" id="TXE22097.1"/>
    </source>
</evidence>
<evidence type="ECO:0000313" key="12">
    <source>
        <dbReference type="Proteomes" id="UP000037482"/>
    </source>
</evidence>
<dbReference type="Proteomes" id="UP000321126">
    <property type="component" value="Unassembled WGS sequence"/>
</dbReference>
<evidence type="ECO:0000313" key="18">
    <source>
        <dbReference type="Proteomes" id="UP000321126"/>
    </source>
</evidence>
<evidence type="ECO:0000313" key="13">
    <source>
        <dbReference type="Proteomes" id="UP000050489"/>
    </source>
</evidence>
<dbReference type="Proteomes" id="UP001275057">
    <property type="component" value="Unassembled WGS sequence"/>
</dbReference>
<evidence type="ECO:0000313" key="6">
    <source>
        <dbReference type="EMBL" id="PNO69303.1"/>
    </source>
</evidence>
<dbReference type="Proteomes" id="UP000247823">
    <property type="component" value="Unassembled WGS sequence"/>
</dbReference>